<dbReference type="AlphaFoldDB" id="A0AAW1NT50"/>
<accession>A0AAW1NT50</accession>
<dbReference type="Proteomes" id="UP001465755">
    <property type="component" value="Unassembled WGS sequence"/>
</dbReference>
<sequence length="190" mass="20526">MSRLLSSQSAGTVLLLLACFLQGIPGGLATPRGASYLTSDKALVLADDHTALLDNPMSETEETLGRILKSDDDVLYFENIEGLANSTNSSNTVTLHAPTPNAAVERLPWWGVLIVVIAAGIAILVVCVLYVVFCFLPFYKPKRRAAMERKRQPPREARAASAYPGHAGEDSSSEIRPVDRTNTVDVNALM</sequence>
<name>A0AAW1NT50_9CHLO</name>
<keyword evidence="2" id="KW-0812">Transmembrane</keyword>
<protein>
    <submittedName>
        <fullName evidence="4">Uncharacterized protein</fullName>
    </submittedName>
</protein>
<feature type="chain" id="PRO_5043362806" evidence="3">
    <location>
        <begin position="30"/>
        <end position="190"/>
    </location>
</feature>
<proteinExistence type="predicted"/>
<organism evidence="4 5">
    <name type="scientific">Symbiochloris irregularis</name>
    <dbReference type="NCBI Taxonomy" id="706552"/>
    <lineage>
        <taxon>Eukaryota</taxon>
        <taxon>Viridiplantae</taxon>
        <taxon>Chlorophyta</taxon>
        <taxon>core chlorophytes</taxon>
        <taxon>Trebouxiophyceae</taxon>
        <taxon>Trebouxiales</taxon>
        <taxon>Trebouxiaceae</taxon>
        <taxon>Symbiochloris</taxon>
    </lineage>
</organism>
<keyword evidence="5" id="KW-1185">Reference proteome</keyword>
<feature type="signal peptide" evidence="3">
    <location>
        <begin position="1"/>
        <end position="29"/>
    </location>
</feature>
<dbReference type="PROSITE" id="PS51257">
    <property type="entry name" value="PROKAR_LIPOPROTEIN"/>
    <property type="match status" value="1"/>
</dbReference>
<feature type="compositionally biased region" description="Basic and acidic residues" evidence="1">
    <location>
        <begin position="146"/>
        <end position="158"/>
    </location>
</feature>
<gene>
    <name evidence="4" type="ORF">WJX73_003413</name>
</gene>
<feature type="transmembrane region" description="Helical" evidence="2">
    <location>
        <begin position="109"/>
        <end position="139"/>
    </location>
</feature>
<keyword evidence="2" id="KW-0472">Membrane</keyword>
<keyword evidence="3" id="KW-0732">Signal</keyword>
<evidence type="ECO:0000256" key="3">
    <source>
        <dbReference type="SAM" id="SignalP"/>
    </source>
</evidence>
<reference evidence="4 5" key="1">
    <citation type="journal article" date="2024" name="Nat. Commun.">
        <title>Phylogenomics reveals the evolutionary origins of lichenization in chlorophyte algae.</title>
        <authorList>
            <person name="Puginier C."/>
            <person name="Libourel C."/>
            <person name="Otte J."/>
            <person name="Skaloud P."/>
            <person name="Haon M."/>
            <person name="Grisel S."/>
            <person name="Petersen M."/>
            <person name="Berrin J.G."/>
            <person name="Delaux P.M."/>
            <person name="Dal Grande F."/>
            <person name="Keller J."/>
        </authorList>
    </citation>
    <scope>NUCLEOTIDE SEQUENCE [LARGE SCALE GENOMIC DNA]</scope>
    <source>
        <strain evidence="4 5">SAG 2036</strain>
    </source>
</reference>
<evidence type="ECO:0000256" key="2">
    <source>
        <dbReference type="SAM" id="Phobius"/>
    </source>
</evidence>
<evidence type="ECO:0000256" key="1">
    <source>
        <dbReference type="SAM" id="MobiDB-lite"/>
    </source>
</evidence>
<evidence type="ECO:0000313" key="5">
    <source>
        <dbReference type="Proteomes" id="UP001465755"/>
    </source>
</evidence>
<evidence type="ECO:0000313" key="4">
    <source>
        <dbReference type="EMBL" id="KAK9791561.1"/>
    </source>
</evidence>
<comment type="caution">
    <text evidence="4">The sequence shown here is derived from an EMBL/GenBank/DDBJ whole genome shotgun (WGS) entry which is preliminary data.</text>
</comment>
<keyword evidence="2" id="KW-1133">Transmembrane helix</keyword>
<dbReference type="EMBL" id="JALJOQ010000176">
    <property type="protein sequence ID" value="KAK9791561.1"/>
    <property type="molecule type" value="Genomic_DNA"/>
</dbReference>
<feature type="region of interest" description="Disordered" evidence="1">
    <location>
        <begin position="146"/>
        <end position="182"/>
    </location>
</feature>